<gene>
    <name evidence="4" type="ORF">V1479_05480</name>
</gene>
<dbReference type="NCBIfam" id="NF005685">
    <property type="entry name" value="PRK07483.1"/>
    <property type="match status" value="1"/>
</dbReference>
<evidence type="ECO:0000313" key="4">
    <source>
        <dbReference type="EMBL" id="MEX4006747.1"/>
    </source>
</evidence>
<evidence type="ECO:0000256" key="2">
    <source>
        <dbReference type="ARBA" id="ARBA00022898"/>
    </source>
</evidence>
<proteinExistence type="inferred from homology"/>
<protein>
    <submittedName>
        <fullName evidence="4">Aspartate aminotransferase family protein</fullName>
    </submittedName>
</protein>
<dbReference type="SUPFAM" id="SSF53383">
    <property type="entry name" value="PLP-dependent transferases"/>
    <property type="match status" value="1"/>
</dbReference>
<keyword evidence="4" id="KW-0808">Transferase</keyword>
<dbReference type="Gene3D" id="3.90.1150.10">
    <property type="entry name" value="Aspartate Aminotransferase, domain 1"/>
    <property type="match status" value="1"/>
</dbReference>
<dbReference type="PANTHER" id="PTHR43094:SF1">
    <property type="entry name" value="AMINOTRANSFERASE CLASS-III"/>
    <property type="match status" value="1"/>
</dbReference>
<keyword evidence="2 3" id="KW-0663">Pyridoxal phosphate</keyword>
<accession>A0ABV3WQ28</accession>
<sequence length="444" mass="46905">MSAILHRKTDTVPPAVAQADGLWVTDSDGRRYLDAVSGGAAVSAIGHREERVRDAILRQFDAVSYAHGSFFTSEPAEELAAYLVGKAPAGLSKVVFCSGGSEAVETALKLARQYWVERGEPGRGKIIARRQSYHGATLGALSVGGNLPRRALYEPLLFEAELIAPCYAYRERREDETERDYGLRAAAELEDAILRLGPETVAAFIAEPVVGATLGCAPAVDGYLSEVRAICDRYGVLLILDEIMCGSGRTGYRFAFEEDGVVPDIVTVAKGLGGGFVPMGATLVHDRIADAIAAGSGALAHGFTYMGHSLACAAALAVQRAVDEDGLVAAAAASGTALRRMLEASLGQHRHVGDIRGRGLFIGIELVADRETKAPFDPAAKLHAVVKASAMENGLMIYPSGGTIDGRAGDHILLAPALNAREDELAEIVARLGRSLDNALETLK</sequence>
<dbReference type="InterPro" id="IPR015422">
    <property type="entry name" value="PyrdxlP-dep_Trfase_small"/>
</dbReference>
<organism evidence="4 5">
    <name type="scientific">Neoaquamicrobium sediminum</name>
    <dbReference type="NCBI Taxonomy" id="1849104"/>
    <lineage>
        <taxon>Bacteria</taxon>
        <taxon>Pseudomonadati</taxon>
        <taxon>Pseudomonadota</taxon>
        <taxon>Alphaproteobacteria</taxon>
        <taxon>Hyphomicrobiales</taxon>
        <taxon>Phyllobacteriaceae</taxon>
        <taxon>Neoaquamicrobium</taxon>
    </lineage>
</organism>
<dbReference type="GO" id="GO:0008483">
    <property type="term" value="F:transaminase activity"/>
    <property type="evidence" value="ECO:0007669"/>
    <property type="project" value="UniProtKB-KW"/>
</dbReference>
<reference evidence="4 5" key="1">
    <citation type="submission" date="2024-01" db="EMBL/GenBank/DDBJ databases">
        <title>New evidence supports the origin of RcGTA from prophage.</title>
        <authorList>
            <person name="Xu Y."/>
            <person name="Liu B."/>
            <person name="Chen F."/>
        </authorList>
    </citation>
    <scope>NUCLEOTIDE SEQUENCE [LARGE SCALE GENOMIC DNA]</scope>
    <source>
        <strain evidence="4 5">CBW1107-2</strain>
    </source>
</reference>
<dbReference type="InterPro" id="IPR015421">
    <property type="entry name" value="PyrdxlP-dep_Trfase_major"/>
</dbReference>
<evidence type="ECO:0000256" key="1">
    <source>
        <dbReference type="ARBA" id="ARBA00008954"/>
    </source>
</evidence>
<name>A0ABV3WQ28_9HYPH</name>
<evidence type="ECO:0000313" key="5">
    <source>
        <dbReference type="Proteomes" id="UP001559025"/>
    </source>
</evidence>
<dbReference type="Gene3D" id="3.40.640.10">
    <property type="entry name" value="Type I PLP-dependent aspartate aminotransferase-like (Major domain)"/>
    <property type="match status" value="1"/>
</dbReference>
<dbReference type="Pfam" id="PF00202">
    <property type="entry name" value="Aminotran_3"/>
    <property type="match status" value="1"/>
</dbReference>
<dbReference type="InterPro" id="IPR015424">
    <property type="entry name" value="PyrdxlP-dep_Trfase"/>
</dbReference>
<keyword evidence="4" id="KW-0032">Aminotransferase</keyword>
<keyword evidence="5" id="KW-1185">Reference proteome</keyword>
<dbReference type="CDD" id="cd00610">
    <property type="entry name" value="OAT_like"/>
    <property type="match status" value="1"/>
</dbReference>
<dbReference type="PANTHER" id="PTHR43094">
    <property type="entry name" value="AMINOTRANSFERASE"/>
    <property type="match status" value="1"/>
</dbReference>
<dbReference type="EMBL" id="JAZHFV010000002">
    <property type="protein sequence ID" value="MEX4006747.1"/>
    <property type="molecule type" value="Genomic_DNA"/>
</dbReference>
<dbReference type="InterPro" id="IPR005814">
    <property type="entry name" value="Aminotrans_3"/>
</dbReference>
<dbReference type="RefSeq" id="WP_368802035.1">
    <property type="nucleotide sequence ID" value="NZ_JAZHFV010000002.1"/>
</dbReference>
<dbReference type="PIRSF" id="PIRSF000521">
    <property type="entry name" value="Transaminase_4ab_Lys_Orn"/>
    <property type="match status" value="1"/>
</dbReference>
<comment type="caution">
    <text evidence="4">The sequence shown here is derived from an EMBL/GenBank/DDBJ whole genome shotgun (WGS) entry which is preliminary data.</text>
</comment>
<comment type="similarity">
    <text evidence="1 3">Belongs to the class-III pyridoxal-phosphate-dependent aminotransferase family.</text>
</comment>
<evidence type="ECO:0000256" key="3">
    <source>
        <dbReference type="RuleBase" id="RU003560"/>
    </source>
</evidence>
<dbReference type="Proteomes" id="UP001559025">
    <property type="component" value="Unassembled WGS sequence"/>
</dbReference>